<feature type="region of interest" description="Disordered" evidence="10">
    <location>
        <begin position="479"/>
        <end position="542"/>
    </location>
</feature>
<evidence type="ECO:0000313" key="13">
    <source>
        <dbReference type="Proteomes" id="UP000243498"/>
    </source>
</evidence>
<dbReference type="OMA" id="EFNDHTP"/>
<feature type="domain" description="Protein kinase" evidence="11">
    <location>
        <begin position="448"/>
        <end position="775"/>
    </location>
</feature>
<comment type="subunit">
    <text evidence="2">Component of the EKC/KEOPS complex composed of at least BUD32, CGI121, GON7, KAE1 and PCC1; the whole complex dimerizes.</text>
</comment>
<reference evidence="12 13" key="1">
    <citation type="journal article" date="2016" name="Genome Biol. Evol.">
        <title>Divergent and convergent evolution of fungal pathogenicity.</title>
        <authorList>
            <person name="Shang Y."/>
            <person name="Xiao G."/>
            <person name="Zheng P."/>
            <person name="Cen K."/>
            <person name="Zhan S."/>
            <person name="Wang C."/>
        </authorList>
    </citation>
    <scope>NUCLEOTIDE SEQUENCE [LARGE SCALE GENOMIC DNA]</scope>
    <source>
        <strain evidence="12 13">RCEF 4871</strain>
    </source>
</reference>
<dbReference type="PANTHER" id="PTHR38248">
    <property type="entry name" value="FUNK1 6"/>
    <property type="match status" value="1"/>
</dbReference>
<protein>
    <recommendedName>
        <fullName evidence="5">EKC/KEOPS complex subunit BUD32</fullName>
        <ecNumber evidence="3">2.7.11.1</ecNumber>
    </recommendedName>
    <alternativeName>
        <fullName evidence="6 7">Atypical Serine/threonine protein kinase BUD32</fullName>
    </alternativeName>
    <alternativeName>
        <fullName evidence="4">EKC/KEOPS complex subunit bud32</fullName>
    </alternativeName>
</protein>
<gene>
    <name evidence="12" type="ORF">NOR_02846</name>
</gene>
<evidence type="ECO:0000256" key="8">
    <source>
        <dbReference type="ARBA" id="ARBA00047899"/>
    </source>
</evidence>
<organism evidence="12 13">
    <name type="scientific">Metarhizium rileyi (strain RCEF 4871)</name>
    <name type="common">Nomuraea rileyi</name>
    <dbReference type="NCBI Taxonomy" id="1649241"/>
    <lineage>
        <taxon>Eukaryota</taxon>
        <taxon>Fungi</taxon>
        <taxon>Dikarya</taxon>
        <taxon>Ascomycota</taxon>
        <taxon>Pezizomycotina</taxon>
        <taxon>Sordariomycetes</taxon>
        <taxon>Hypocreomycetidae</taxon>
        <taxon>Hypocreales</taxon>
        <taxon>Clavicipitaceae</taxon>
        <taxon>Metarhizium</taxon>
    </lineage>
</organism>
<sequence>MTLTEQQIKIISERPLNDTLTRFQVMLRDLNSNHVWQKDIASLLGNLAVSPAAFSLTSPNDASSVADRLLSIAQLVQGGRLMLEQFRPLISSVVNNSPDVDIWDAVLNLIERLGPLAPRPSSIARPSIIAPTFNGTPFKLNSSRLADSETRDIIERELFEEIKQCTFRNVKGFFDKFFNPKTWRRDQQAMLRAIMAAHDGKTWMEFPSTPDEKSIWDWLCSLEERFLAGAPHKLYTTRTAHQFEERKGQMDVFWHTLATNANNNTFEYKDILTVGEQKKSYNTGRCKATLLQLARHVRGVFADQPTRRFIHAFSLCASTMELWVFDRSGPYSSGPFNIHHEPDKLARALVGYATMDKNALGLDMFIERENKCRHITLDDLSGNKIRVRLDNAIVRQQAIVCRGTTCYKTQNNQVAKFSWVSDKRKLEAEQLKLAEQRGVKGVARLVAFRQITTIAELREGLEFPERHLFRGETVHFEDLSSATESTKTSSYKRKSLSENTSSENTPHNTSGPKRRRSNSQKSRLATEFNDHTPGEEFNDHTPGEDLWGNRIYSCLLVSPAGRVISEFITIMELLESMRDAIKAHQSLYITGNILHRDISPNNIIITKSEEGFKGMLIDLDLAKVQDGSPSGARHQTGTIQFMAIQVLRNADHTYRHDLESFFYVLLWMCALQSWNHGFGGKEPPRDSALRGWETGTFKQIAAVKVGHMTVNGLQEVMDEFPDMFDVVKPLCLKIRSILFGETANLNIGTPSCEPDELYRSIITAYDDVIDAIMKN</sequence>
<dbReference type="Proteomes" id="UP000243498">
    <property type="component" value="Unassembled WGS sequence"/>
</dbReference>
<dbReference type="InterPro" id="IPR000719">
    <property type="entry name" value="Prot_kinase_dom"/>
</dbReference>
<comment type="catalytic activity">
    <reaction evidence="8">
        <text>L-threonyl-[protein] + ATP = O-phospho-L-threonyl-[protein] + ADP + H(+)</text>
        <dbReference type="Rhea" id="RHEA:46608"/>
        <dbReference type="Rhea" id="RHEA-COMP:11060"/>
        <dbReference type="Rhea" id="RHEA-COMP:11605"/>
        <dbReference type="ChEBI" id="CHEBI:15378"/>
        <dbReference type="ChEBI" id="CHEBI:30013"/>
        <dbReference type="ChEBI" id="CHEBI:30616"/>
        <dbReference type="ChEBI" id="CHEBI:61977"/>
        <dbReference type="ChEBI" id="CHEBI:456216"/>
        <dbReference type="EC" id="2.7.11.1"/>
    </reaction>
</comment>
<dbReference type="OrthoDB" id="5139907at2759"/>
<dbReference type="PANTHER" id="PTHR38248:SF2">
    <property type="entry name" value="FUNK1 11"/>
    <property type="match status" value="1"/>
</dbReference>
<evidence type="ECO:0000256" key="2">
    <source>
        <dbReference type="ARBA" id="ARBA00011534"/>
    </source>
</evidence>
<evidence type="ECO:0000256" key="10">
    <source>
        <dbReference type="SAM" id="MobiDB-lite"/>
    </source>
</evidence>
<comment type="caution">
    <text evidence="12">The sequence shown here is derived from an EMBL/GenBank/DDBJ whole genome shotgun (WGS) entry which is preliminary data.</text>
</comment>
<dbReference type="EC" id="2.7.11.1" evidence="3"/>
<comment type="function">
    <text evidence="1">Component of the EKC/KEOPS complex that is required for the formation of a threonylcarbamoyl group on adenosine at position 37 (t(6)A37) in tRNAs that read codons beginning with adenine. The complex is probably involved in the transfer of the threonylcarbamoyl moiety of threonylcarbamoyl-AMP (TC-AMP) to the N6 group of A37. BUD32 has ATPase activity in the context of the EKC/KEOPS complex and likely plays a supporting role to the catalytic subunit KAE1. The EKC/KEOPS complex also promotes both telomere uncapping and telomere elongation. The complex is required for efficient recruitment of transcriptional coactivators.</text>
</comment>
<evidence type="ECO:0000256" key="3">
    <source>
        <dbReference type="ARBA" id="ARBA00012513"/>
    </source>
</evidence>
<feature type="compositionally biased region" description="Basic and acidic residues" evidence="10">
    <location>
        <begin position="528"/>
        <end position="542"/>
    </location>
</feature>
<proteinExistence type="predicted"/>
<feature type="compositionally biased region" description="Polar residues" evidence="10">
    <location>
        <begin position="497"/>
        <end position="511"/>
    </location>
</feature>
<dbReference type="PROSITE" id="PS50011">
    <property type="entry name" value="PROTEIN_KINASE_DOM"/>
    <property type="match status" value="1"/>
</dbReference>
<name>A0A162JRI7_METRR</name>
<dbReference type="STRING" id="1081105.A0A162JRI7"/>
<dbReference type="SUPFAM" id="SSF56112">
    <property type="entry name" value="Protein kinase-like (PK-like)"/>
    <property type="match status" value="1"/>
</dbReference>
<dbReference type="Pfam" id="PF17667">
    <property type="entry name" value="Pkinase_fungal"/>
    <property type="match status" value="1"/>
</dbReference>
<evidence type="ECO:0000259" key="11">
    <source>
        <dbReference type="PROSITE" id="PS50011"/>
    </source>
</evidence>
<dbReference type="Gene3D" id="1.10.510.10">
    <property type="entry name" value="Transferase(Phosphotransferase) domain 1"/>
    <property type="match status" value="1"/>
</dbReference>
<dbReference type="GO" id="GO:0005524">
    <property type="term" value="F:ATP binding"/>
    <property type="evidence" value="ECO:0007669"/>
    <property type="project" value="InterPro"/>
</dbReference>
<dbReference type="GO" id="GO:0004674">
    <property type="term" value="F:protein serine/threonine kinase activity"/>
    <property type="evidence" value="ECO:0007669"/>
    <property type="project" value="UniProtKB-EC"/>
</dbReference>
<keyword evidence="12" id="KW-0418">Kinase</keyword>
<keyword evidence="12" id="KW-0808">Transferase</keyword>
<dbReference type="AlphaFoldDB" id="A0A162JRI7"/>
<evidence type="ECO:0000256" key="4">
    <source>
        <dbReference type="ARBA" id="ARBA00013948"/>
    </source>
</evidence>
<feature type="compositionally biased region" description="Polar residues" evidence="10">
    <location>
        <begin position="480"/>
        <end position="489"/>
    </location>
</feature>
<evidence type="ECO:0000313" key="12">
    <source>
        <dbReference type="EMBL" id="OAA46093.1"/>
    </source>
</evidence>
<comment type="catalytic activity">
    <reaction evidence="9">
        <text>L-seryl-[protein] + ATP = O-phospho-L-seryl-[protein] + ADP + H(+)</text>
        <dbReference type="Rhea" id="RHEA:17989"/>
        <dbReference type="Rhea" id="RHEA-COMP:9863"/>
        <dbReference type="Rhea" id="RHEA-COMP:11604"/>
        <dbReference type="ChEBI" id="CHEBI:15378"/>
        <dbReference type="ChEBI" id="CHEBI:29999"/>
        <dbReference type="ChEBI" id="CHEBI:30616"/>
        <dbReference type="ChEBI" id="CHEBI:83421"/>
        <dbReference type="ChEBI" id="CHEBI:456216"/>
        <dbReference type="EC" id="2.7.11.1"/>
    </reaction>
</comment>
<evidence type="ECO:0000256" key="5">
    <source>
        <dbReference type="ARBA" id="ARBA00019973"/>
    </source>
</evidence>
<dbReference type="InterPro" id="IPR040976">
    <property type="entry name" value="Pkinase_fungal"/>
</dbReference>
<accession>A0A162JRI7</accession>
<dbReference type="InterPro" id="IPR011009">
    <property type="entry name" value="Kinase-like_dom_sf"/>
</dbReference>
<dbReference type="InterPro" id="IPR008266">
    <property type="entry name" value="Tyr_kinase_AS"/>
</dbReference>
<evidence type="ECO:0000256" key="9">
    <source>
        <dbReference type="ARBA" id="ARBA00048679"/>
    </source>
</evidence>
<evidence type="ECO:0000256" key="6">
    <source>
        <dbReference type="ARBA" id="ARBA00030980"/>
    </source>
</evidence>
<evidence type="ECO:0000256" key="1">
    <source>
        <dbReference type="ARBA" id="ARBA00003747"/>
    </source>
</evidence>
<keyword evidence="13" id="KW-1185">Reference proteome</keyword>
<dbReference type="EMBL" id="AZHC01000007">
    <property type="protein sequence ID" value="OAA46093.1"/>
    <property type="molecule type" value="Genomic_DNA"/>
</dbReference>
<evidence type="ECO:0000256" key="7">
    <source>
        <dbReference type="ARBA" id="ARBA00033194"/>
    </source>
</evidence>
<dbReference type="PROSITE" id="PS00109">
    <property type="entry name" value="PROTEIN_KINASE_TYR"/>
    <property type="match status" value="1"/>
</dbReference>